<accession>A0AAE1DNS9</accession>
<sequence length="99" mass="11270">MGLDLNTLMALVHRAICGILTCEESFTSDSSNTSTKYTSHHRTISSIRTFKISQTKPRDVINNDEDKRMITELTLDQPRIARVTDGVKAFFRPRELHCS</sequence>
<evidence type="ECO:0000313" key="1">
    <source>
        <dbReference type="EMBL" id="KAK3776233.1"/>
    </source>
</evidence>
<gene>
    <name evidence="1" type="ORF">RRG08_005795</name>
</gene>
<name>A0AAE1DNS9_9GAST</name>
<organism evidence="1 2">
    <name type="scientific">Elysia crispata</name>
    <name type="common">lettuce slug</name>
    <dbReference type="NCBI Taxonomy" id="231223"/>
    <lineage>
        <taxon>Eukaryota</taxon>
        <taxon>Metazoa</taxon>
        <taxon>Spiralia</taxon>
        <taxon>Lophotrochozoa</taxon>
        <taxon>Mollusca</taxon>
        <taxon>Gastropoda</taxon>
        <taxon>Heterobranchia</taxon>
        <taxon>Euthyneura</taxon>
        <taxon>Panpulmonata</taxon>
        <taxon>Sacoglossa</taxon>
        <taxon>Placobranchoidea</taxon>
        <taxon>Plakobranchidae</taxon>
        <taxon>Elysia</taxon>
    </lineage>
</organism>
<proteinExistence type="predicted"/>
<keyword evidence="2" id="KW-1185">Reference proteome</keyword>
<dbReference type="AlphaFoldDB" id="A0AAE1DNS9"/>
<evidence type="ECO:0000313" key="2">
    <source>
        <dbReference type="Proteomes" id="UP001283361"/>
    </source>
</evidence>
<reference evidence="1" key="1">
    <citation type="journal article" date="2023" name="G3 (Bethesda)">
        <title>A reference genome for the long-term kleptoplast-retaining sea slug Elysia crispata morphotype clarki.</title>
        <authorList>
            <person name="Eastman K.E."/>
            <person name="Pendleton A.L."/>
            <person name="Shaikh M.A."/>
            <person name="Suttiyut T."/>
            <person name="Ogas R."/>
            <person name="Tomko P."/>
            <person name="Gavelis G."/>
            <person name="Widhalm J.R."/>
            <person name="Wisecaver J.H."/>
        </authorList>
    </citation>
    <scope>NUCLEOTIDE SEQUENCE</scope>
    <source>
        <strain evidence="1">ECLA1</strain>
    </source>
</reference>
<dbReference type="Proteomes" id="UP001283361">
    <property type="component" value="Unassembled WGS sequence"/>
</dbReference>
<dbReference type="EMBL" id="JAWDGP010003234">
    <property type="protein sequence ID" value="KAK3776233.1"/>
    <property type="molecule type" value="Genomic_DNA"/>
</dbReference>
<comment type="caution">
    <text evidence="1">The sequence shown here is derived from an EMBL/GenBank/DDBJ whole genome shotgun (WGS) entry which is preliminary data.</text>
</comment>
<protein>
    <submittedName>
        <fullName evidence="1">Uncharacterized protein</fullName>
    </submittedName>
</protein>